<dbReference type="Proteomes" id="UP000192578">
    <property type="component" value="Unassembled WGS sequence"/>
</dbReference>
<accession>A0A1W0W8H8</accession>
<feature type="domain" description="DOMON" evidence="2">
    <location>
        <begin position="58"/>
        <end position="192"/>
    </location>
</feature>
<dbReference type="InterPro" id="IPR045266">
    <property type="entry name" value="DOH_DOMON"/>
</dbReference>
<evidence type="ECO:0000313" key="4">
    <source>
        <dbReference type="Proteomes" id="UP000192578"/>
    </source>
</evidence>
<gene>
    <name evidence="3" type="ORF">BV898_14170</name>
</gene>
<organism evidence="3 4">
    <name type="scientific">Hypsibius exemplaris</name>
    <name type="common">Freshwater tardigrade</name>
    <dbReference type="NCBI Taxonomy" id="2072580"/>
    <lineage>
        <taxon>Eukaryota</taxon>
        <taxon>Metazoa</taxon>
        <taxon>Ecdysozoa</taxon>
        <taxon>Tardigrada</taxon>
        <taxon>Eutardigrada</taxon>
        <taxon>Parachela</taxon>
        <taxon>Hypsibioidea</taxon>
        <taxon>Hypsibiidae</taxon>
        <taxon>Hypsibius</taxon>
    </lineage>
</organism>
<keyword evidence="4" id="KW-1185">Reference proteome</keyword>
<dbReference type="GO" id="GO:0004500">
    <property type="term" value="F:dopamine beta-monooxygenase activity"/>
    <property type="evidence" value="ECO:0007669"/>
    <property type="project" value="InterPro"/>
</dbReference>
<dbReference type="GO" id="GO:0030667">
    <property type="term" value="C:secretory granule membrane"/>
    <property type="evidence" value="ECO:0007669"/>
    <property type="project" value="TreeGrafter"/>
</dbReference>
<dbReference type="CDD" id="cd09631">
    <property type="entry name" value="DOMON_DOH"/>
    <property type="match status" value="1"/>
</dbReference>
<dbReference type="PANTHER" id="PTHR10157">
    <property type="entry name" value="DOPAMINE BETA HYDROXYLASE RELATED"/>
    <property type="match status" value="1"/>
</dbReference>
<dbReference type="PANTHER" id="PTHR10157:SF23">
    <property type="entry name" value="MOXD1 HOMOLOG 1"/>
    <property type="match status" value="1"/>
</dbReference>
<feature type="compositionally biased region" description="Low complexity" evidence="1">
    <location>
        <begin position="231"/>
        <end position="241"/>
    </location>
</feature>
<dbReference type="GO" id="GO:0005615">
    <property type="term" value="C:extracellular space"/>
    <property type="evidence" value="ECO:0007669"/>
    <property type="project" value="TreeGrafter"/>
</dbReference>
<dbReference type="GO" id="GO:0005507">
    <property type="term" value="F:copper ion binding"/>
    <property type="evidence" value="ECO:0007669"/>
    <property type="project" value="TreeGrafter"/>
</dbReference>
<feature type="region of interest" description="Disordered" evidence="1">
    <location>
        <begin position="222"/>
        <end position="319"/>
    </location>
</feature>
<dbReference type="GO" id="GO:0042421">
    <property type="term" value="P:norepinephrine biosynthetic process"/>
    <property type="evidence" value="ECO:0007669"/>
    <property type="project" value="TreeGrafter"/>
</dbReference>
<evidence type="ECO:0000313" key="3">
    <source>
        <dbReference type="EMBL" id="OQV11514.1"/>
    </source>
</evidence>
<feature type="compositionally biased region" description="Polar residues" evidence="1">
    <location>
        <begin position="247"/>
        <end position="257"/>
    </location>
</feature>
<dbReference type="AlphaFoldDB" id="A0A1W0W8H8"/>
<dbReference type="OrthoDB" id="19261at2759"/>
<evidence type="ECO:0000256" key="1">
    <source>
        <dbReference type="SAM" id="MobiDB-lite"/>
    </source>
</evidence>
<dbReference type="GO" id="GO:0042420">
    <property type="term" value="P:dopamine catabolic process"/>
    <property type="evidence" value="ECO:0007669"/>
    <property type="project" value="TreeGrafter"/>
</dbReference>
<dbReference type="SMART" id="SM00664">
    <property type="entry name" value="DoH"/>
    <property type="match status" value="1"/>
</dbReference>
<dbReference type="PROSITE" id="PS50836">
    <property type="entry name" value="DOMON"/>
    <property type="match status" value="1"/>
</dbReference>
<proteinExistence type="predicted"/>
<dbReference type="Pfam" id="PF03351">
    <property type="entry name" value="DOMON"/>
    <property type="match status" value="1"/>
</dbReference>
<evidence type="ECO:0000259" key="2">
    <source>
        <dbReference type="PROSITE" id="PS50836"/>
    </source>
</evidence>
<comment type="caution">
    <text evidence="3">The sequence shown here is derived from an EMBL/GenBank/DDBJ whole genome shotgun (WGS) entry which is preliminary data.</text>
</comment>
<sequence length="366" mass="39605">MGISTAISTAISPAFLFLVMNYYHTTFGTNTAENLQTGSYTNQAVLMNSAIPDQNNRTLLSASWSFNRTHFFLELTGQTMGWMAFGISPTGQMDRSDILFTWCEDSNTSEHPSNRSSPISSPNCYAQDRFIEVHRVEQRVDLLSDPIQDWRLLFGRQNGTHTVIRAVRALVTSDSSRDYPITPQVNAIYAIGDIDPDITTGEVIKHSFHGGRSLTLLTAATNTDQHPPAPSSSNSHSPGSPAHKDGPTTTGRPQSWWNWRDDVAGPIDPHGGSNLATTSLHATVGSLASDHANSHPTGGVPHRPENGSPDLQHENGNGSLADRTTLLQLIVRTLHGLAGLLSFLNMSSPSVGDQSDSSQLSVLTAH</sequence>
<dbReference type="InterPro" id="IPR000945">
    <property type="entry name" value="DBH-like"/>
</dbReference>
<name>A0A1W0W8H8_HYPEX</name>
<reference evidence="4" key="1">
    <citation type="submission" date="2017-01" db="EMBL/GenBank/DDBJ databases">
        <title>Comparative genomics of anhydrobiosis in the tardigrade Hypsibius dujardini.</title>
        <authorList>
            <person name="Yoshida Y."/>
            <person name="Koutsovoulos G."/>
            <person name="Laetsch D."/>
            <person name="Stevens L."/>
            <person name="Kumar S."/>
            <person name="Horikawa D."/>
            <person name="Ishino K."/>
            <person name="Komine S."/>
            <person name="Tomita M."/>
            <person name="Blaxter M."/>
            <person name="Arakawa K."/>
        </authorList>
    </citation>
    <scope>NUCLEOTIDE SEQUENCE [LARGE SCALE GENOMIC DNA]</scope>
    <source>
        <strain evidence="4">Z151</strain>
    </source>
</reference>
<dbReference type="EMBL" id="MTYJ01000169">
    <property type="protein sequence ID" value="OQV11514.1"/>
    <property type="molecule type" value="Genomic_DNA"/>
</dbReference>
<dbReference type="GO" id="GO:0006589">
    <property type="term" value="P:octopamine biosynthetic process"/>
    <property type="evidence" value="ECO:0007669"/>
    <property type="project" value="TreeGrafter"/>
</dbReference>
<protein>
    <recommendedName>
        <fullName evidence="2">DOMON domain-containing protein</fullName>
    </recommendedName>
</protein>
<dbReference type="InterPro" id="IPR005018">
    <property type="entry name" value="DOMON_domain"/>
</dbReference>